<evidence type="ECO:0000256" key="4">
    <source>
        <dbReference type="ARBA" id="ARBA00023002"/>
    </source>
</evidence>
<comment type="catalytic activity">
    <reaction evidence="6">
        <text>pyridoxine 5'-phosphate + O2 = pyridoxal 5'-phosphate + H2O2</text>
        <dbReference type="Rhea" id="RHEA:15149"/>
        <dbReference type="ChEBI" id="CHEBI:15379"/>
        <dbReference type="ChEBI" id="CHEBI:16240"/>
        <dbReference type="ChEBI" id="CHEBI:58589"/>
        <dbReference type="ChEBI" id="CHEBI:597326"/>
        <dbReference type="EC" id="1.4.3.5"/>
    </reaction>
</comment>
<comment type="catalytic activity">
    <reaction evidence="6">
        <text>pyridoxamine 5'-phosphate + O2 + H2O = pyridoxal 5'-phosphate + H2O2 + NH4(+)</text>
        <dbReference type="Rhea" id="RHEA:15817"/>
        <dbReference type="ChEBI" id="CHEBI:15377"/>
        <dbReference type="ChEBI" id="CHEBI:15379"/>
        <dbReference type="ChEBI" id="CHEBI:16240"/>
        <dbReference type="ChEBI" id="CHEBI:28938"/>
        <dbReference type="ChEBI" id="CHEBI:58451"/>
        <dbReference type="ChEBI" id="CHEBI:597326"/>
        <dbReference type="EC" id="1.4.3.5"/>
    </reaction>
</comment>
<evidence type="ECO:0000256" key="6">
    <source>
        <dbReference type="HAMAP-Rule" id="MF_01629"/>
    </source>
</evidence>
<dbReference type="HAMAP" id="MF_01629">
    <property type="entry name" value="PdxH"/>
    <property type="match status" value="1"/>
</dbReference>
<dbReference type="AlphaFoldDB" id="A0A1D9LIV0"/>
<feature type="binding site" evidence="6 8">
    <location>
        <position position="185"/>
    </location>
    <ligand>
        <name>FMN</name>
        <dbReference type="ChEBI" id="CHEBI:58210"/>
    </ligand>
</feature>
<dbReference type="InterPro" id="IPR011576">
    <property type="entry name" value="Pyridox_Oxase_N"/>
</dbReference>
<gene>
    <name evidence="6" type="primary">pdxH</name>
    <name evidence="11" type="ORF">BKX93_15145</name>
</gene>
<dbReference type="InterPro" id="IPR019740">
    <property type="entry name" value="Pyridox_Oxase_CS"/>
</dbReference>
<dbReference type="PROSITE" id="PS01064">
    <property type="entry name" value="PYRIDOX_OXIDASE"/>
    <property type="match status" value="1"/>
</dbReference>
<evidence type="ECO:0000256" key="2">
    <source>
        <dbReference type="ARBA" id="ARBA00022630"/>
    </source>
</evidence>
<dbReference type="PANTHER" id="PTHR10851">
    <property type="entry name" value="PYRIDOXINE-5-PHOSPHATE OXIDASE"/>
    <property type="match status" value="1"/>
</dbReference>
<feature type="binding site" evidence="7">
    <location>
        <begin position="9"/>
        <end position="12"/>
    </location>
    <ligand>
        <name>substrate</name>
    </ligand>
</feature>
<dbReference type="InterPro" id="IPR012349">
    <property type="entry name" value="Split_barrel_FMN-bd"/>
</dbReference>
<evidence type="ECO:0000256" key="3">
    <source>
        <dbReference type="ARBA" id="ARBA00022643"/>
    </source>
</evidence>
<feature type="binding site" evidence="6 7">
    <location>
        <begin position="191"/>
        <end position="193"/>
    </location>
    <ligand>
        <name>substrate</name>
    </ligand>
</feature>
<feature type="binding site" evidence="6 8">
    <location>
        <position position="195"/>
    </location>
    <ligand>
        <name>FMN</name>
        <dbReference type="ChEBI" id="CHEBI:58210"/>
    </ligand>
</feature>
<dbReference type="NCBIfam" id="NF004231">
    <property type="entry name" value="PRK05679.1"/>
    <property type="match status" value="1"/>
</dbReference>
<feature type="binding site" evidence="6 8">
    <location>
        <begin position="141"/>
        <end position="142"/>
    </location>
    <ligand>
        <name>FMN</name>
        <dbReference type="ChEBI" id="CHEBI:58210"/>
    </ligand>
</feature>
<evidence type="ECO:0000256" key="1">
    <source>
        <dbReference type="ARBA" id="ARBA00007301"/>
    </source>
</evidence>
<comment type="function">
    <text evidence="6">Catalyzes the oxidation of either pyridoxine 5'-phosphate (PNP) or pyridoxamine 5'-phosphate (PMP) into pyridoxal 5'-phosphate (PLP).</text>
</comment>
<protein>
    <recommendedName>
        <fullName evidence="6">Pyridoxine/pyridoxamine 5'-phosphate oxidase</fullName>
        <ecNumber evidence="6">1.4.3.5</ecNumber>
    </recommendedName>
    <alternativeName>
        <fullName evidence="6">PNP/PMP oxidase</fullName>
        <shortName evidence="6">PNPOx</shortName>
    </alternativeName>
    <alternativeName>
        <fullName evidence="6">Pyridoxal 5'-phosphate synthase</fullName>
    </alternativeName>
</protein>
<dbReference type="InterPro" id="IPR019576">
    <property type="entry name" value="Pyridoxamine_oxidase_dimer_C"/>
</dbReference>
<dbReference type="KEGG" id="cvc:BKX93_15145"/>
<dbReference type="Proteomes" id="UP000178776">
    <property type="component" value="Chromosome"/>
</dbReference>
<evidence type="ECO:0000313" key="12">
    <source>
        <dbReference type="Proteomes" id="UP000178776"/>
    </source>
</evidence>
<feature type="binding site" evidence="6 7">
    <location>
        <position position="124"/>
    </location>
    <ligand>
        <name>substrate</name>
    </ligand>
</feature>
<evidence type="ECO:0000256" key="8">
    <source>
        <dbReference type="PIRSR" id="PIRSR000190-2"/>
    </source>
</evidence>
<dbReference type="EMBL" id="CP017707">
    <property type="protein sequence ID" value="AOZ51205.1"/>
    <property type="molecule type" value="Genomic_DNA"/>
</dbReference>
<dbReference type="EC" id="1.4.3.5" evidence="6"/>
<evidence type="ECO:0000256" key="7">
    <source>
        <dbReference type="PIRSR" id="PIRSR000190-1"/>
    </source>
</evidence>
<keyword evidence="3 6" id="KW-0288">FMN</keyword>
<keyword evidence="5 6" id="KW-0664">Pyridoxine biosynthesis</keyword>
<dbReference type="Pfam" id="PF10590">
    <property type="entry name" value="PNP_phzG_C"/>
    <property type="match status" value="1"/>
</dbReference>
<reference evidence="11 12" key="1">
    <citation type="submission" date="2016-10" db="EMBL/GenBank/DDBJ databases">
        <title>Chromobacterium muskegensis sp. nov., an insecticidal bacterium isolated from Sphagnum bogs.</title>
        <authorList>
            <person name="Sparks M.E."/>
            <person name="Blackburn M.B."/>
            <person name="Gundersen-Rindal D.E."/>
            <person name="Mitchell A."/>
            <person name="Farrar R."/>
            <person name="Kuhar D."/>
        </authorList>
    </citation>
    <scope>NUCLEOTIDE SEQUENCE [LARGE SCALE GENOMIC DNA]</scope>
    <source>
        <strain evidence="11 12">21-1</strain>
    </source>
</reference>
<comment type="pathway">
    <text evidence="6">Cofactor metabolism; pyridoxal 5'-phosphate salvage; pyridoxal 5'-phosphate from pyridoxamine 5'-phosphate: step 1/1.</text>
</comment>
<dbReference type="InterPro" id="IPR000659">
    <property type="entry name" value="Pyridox_Oxase"/>
</dbReference>
<evidence type="ECO:0000259" key="9">
    <source>
        <dbReference type="Pfam" id="PF01243"/>
    </source>
</evidence>
<feature type="binding site" evidence="6 7">
    <location>
        <position position="128"/>
    </location>
    <ligand>
        <name>substrate</name>
    </ligand>
</feature>
<feature type="binding site" evidence="6 8">
    <location>
        <begin position="77"/>
        <end position="78"/>
    </location>
    <ligand>
        <name>FMN</name>
        <dbReference type="ChEBI" id="CHEBI:58210"/>
    </ligand>
</feature>
<dbReference type="GO" id="GO:0004733">
    <property type="term" value="F:pyridoxamine phosphate oxidase activity"/>
    <property type="evidence" value="ECO:0007669"/>
    <property type="project" value="UniProtKB-UniRule"/>
</dbReference>
<dbReference type="GO" id="GO:0008615">
    <property type="term" value="P:pyridoxine biosynthetic process"/>
    <property type="evidence" value="ECO:0007669"/>
    <property type="project" value="UniProtKB-UniRule"/>
</dbReference>
<feature type="binding site" evidence="6 8">
    <location>
        <position position="84"/>
    </location>
    <ligand>
        <name>FMN</name>
        <dbReference type="ChEBI" id="CHEBI:58210"/>
    </ligand>
</feature>
<dbReference type="NCBIfam" id="TIGR00558">
    <property type="entry name" value="pdxH"/>
    <property type="match status" value="1"/>
</dbReference>
<dbReference type="Pfam" id="PF01243">
    <property type="entry name" value="PNPOx_N"/>
    <property type="match status" value="1"/>
</dbReference>
<dbReference type="RefSeq" id="WP_070980454.1">
    <property type="nucleotide sequence ID" value="NZ_CP017707.1"/>
</dbReference>
<organism evidence="11 12">
    <name type="scientific">Chromobacterium vaccinii</name>
    <dbReference type="NCBI Taxonomy" id="1108595"/>
    <lineage>
        <taxon>Bacteria</taxon>
        <taxon>Pseudomonadati</taxon>
        <taxon>Pseudomonadota</taxon>
        <taxon>Betaproteobacteria</taxon>
        <taxon>Neisseriales</taxon>
        <taxon>Chromobacteriaceae</taxon>
        <taxon>Chromobacterium</taxon>
    </lineage>
</organism>
<proteinExistence type="inferred from homology"/>
<dbReference type="STRING" id="1108595.BKX93_15145"/>
<feature type="domain" description="Pyridoxine 5'-phosphate oxidase dimerisation C-terminal" evidence="10">
    <location>
        <begin position="172"/>
        <end position="213"/>
    </location>
</feature>
<dbReference type="SUPFAM" id="SSF50475">
    <property type="entry name" value="FMN-binding split barrel"/>
    <property type="match status" value="1"/>
</dbReference>
<feature type="domain" description="Pyridoxamine 5'-phosphate oxidase N-terminal" evidence="9">
    <location>
        <begin position="34"/>
        <end position="155"/>
    </location>
</feature>
<comment type="pathway">
    <text evidence="6">Cofactor metabolism; pyridoxal 5'-phosphate salvage; pyridoxal 5'-phosphate from pyridoxine 5'-phosphate: step 1/1.</text>
</comment>
<dbReference type="GO" id="GO:0010181">
    <property type="term" value="F:FMN binding"/>
    <property type="evidence" value="ECO:0007669"/>
    <property type="project" value="UniProtKB-UniRule"/>
</dbReference>
<comment type="similarity">
    <text evidence="1 6">Belongs to the pyridoxamine 5'-phosphate oxidase family.</text>
</comment>
<feature type="binding site" evidence="6 8">
    <location>
        <begin position="62"/>
        <end position="67"/>
    </location>
    <ligand>
        <name>FMN</name>
        <dbReference type="ChEBI" id="CHEBI:58210"/>
    </ligand>
</feature>
<feature type="binding site" evidence="6 8">
    <location>
        <position position="106"/>
    </location>
    <ligand>
        <name>FMN</name>
        <dbReference type="ChEBI" id="CHEBI:58210"/>
    </ligand>
</feature>
<comment type="cofactor">
    <cofactor evidence="6 8">
        <name>FMN</name>
        <dbReference type="ChEBI" id="CHEBI:58210"/>
    </cofactor>
    <text evidence="6 8">Binds 1 FMN per subunit.</text>
</comment>
<dbReference type="Gene3D" id="2.30.110.10">
    <property type="entry name" value="Electron Transport, Fmn-binding Protein, Chain A"/>
    <property type="match status" value="1"/>
</dbReference>
<dbReference type="PIRSF" id="PIRSF000190">
    <property type="entry name" value="Pyd_amn-ph_oxd"/>
    <property type="match status" value="1"/>
</dbReference>
<feature type="binding site" evidence="6 8">
    <location>
        <position position="83"/>
    </location>
    <ligand>
        <name>FMN</name>
        <dbReference type="ChEBI" id="CHEBI:58210"/>
    </ligand>
</feature>
<evidence type="ECO:0000259" key="10">
    <source>
        <dbReference type="Pfam" id="PF10590"/>
    </source>
</evidence>
<dbReference type="GeneID" id="68842544"/>
<sequence>MSLNLADIRLEYSKKELSPEDCLPDAAAQFEVWLNEAIAAQVPEPTAMNLAAVGADGRPSSRIVLLKGVEDGRLLFYTNYHSRKGLALDANPYVALNFFWPELERQVRVEGKAARVAPEVSDAYFASRPYTSRLGAWASEQSSEIASKAVLVTRAAMFGARHPINVPRPPHWGGYAVAPERVEFWQGRPSRLHDRVLYTLQPDGIWRRSRLAP</sequence>
<name>A0A1D9LIV0_9NEIS</name>
<accession>A0A1D9LIV0</accession>
<keyword evidence="4 6" id="KW-0560">Oxidoreductase</keyword>
<feature type="binding site" evidence="6 7">
    <location>
        <position position="67"/>
    </location>
    <ligand>
        <name>substrate</name>
    </ligand>
</feature>
<evidence type="ECO:0000256" key="5">
    <source>
        <dbReference type="ARBA" id="ARBA00023096"/>
    </source>
</evidence>
<comment type="subunit">
    <text evidence="6">Homodimer.</text>
</comment>
<feature type="binding site" evidence="6 7">
    <location>
        <position position="132"/>
    </location>
    <ligand>
        <name>substrate</name>
    </ligand>
</feature>
<keyword evidence="2 6" id="KW-0285">Flavoprotein</keyword>
<dbReference type="PANTHER" id="PTHR10851:SF0">
    <property type="entry name" value="PYRIDOXINE-5'-PHOSPHATE OXIDASE"/>
    <property type="match status" value="1"/>
</dbReference>
<dbReference type="UniPathway" id="UPA01068">
    <property type="reaction ID" value="UER00304"/>
</dbReference>
<evidence type="ECO:0000313" key="11">
    <source>
        <dbReference type="EMBL" id="AOZ51205.1"/>
    </source>
</evidence>